<evidence type="ECO:0000259" key="4">
    <source>
        <dbReference type="PROSITE" id="PS50893"/>
    </source>
</evidence>
<evidence type="ECO:0000256" key="2">
    <source>
        <dbReference type="ARBA" id="ARBA00022741"/>
    </source>
</evidence>
<dbReference type="AlphaFoldDB" id="J8TG42"/>
<dbReference type="InterPro" id="IPR017871">
    <property type="entry name" value="ABC_transporter-like_CS"/>
</dbReference>
<gene>
    <name evidence="7" type="ORF">AJ85_02540</name>
    <name evidence="5" type="ORF">BalcAV3515</name>
    <name evidence="6" type="ORF">BALCAV_0204500</name>
</gene>
<dbReference type="STRING" id="1218173.BALCAV_0204500"/>
<dbReference type="Proteomes" id="UP000002754">
    <property type="component" value="Unassembled WGS sequence"/>
</dbReference>
<dbReference type="SMART" id="SM00382">
    <property type="entry name" value="AAA"/>
    <property type="match status" value="1"/>
</dbReference>
<keyword evidence="2" id="KW-0547">Nucleotide-binding</keyword>
<dbReference type="InterPro" id="IPR050166">
    <property type="entry name" value="ABC_transporter_ATP-bind"/>
</dbReference>
<sequence length="250" mass="28591">MTDTQVSFQNVSFQYASSFEETIHDLSFSVEAGEFVSFLAPSGAGKSTIFRLLTSLETPQSGTIFFNGSLLSNKSNQIGYMPQRDLLLDWRTILDNAALPLELQGFSKKHARKKALSYFADFGLEGYEHSYPVQLSGGMRQRVSFLRAMLSGQQVLLLDEPFSALDAMTRIAMQQWLLSMWKKWHMTILFVTHDIDEALLLSDRIFLFQQKPLSSYQEIRLTDTRPRLIKDDLFELKQSIVDKLLKKVSL</sequence>
<feature type="domain" description="ABC transporter" evidence="4">
    <location>
        <begin position="6"/>
        <end position="235"/>
    </location>
</feature>
<proteinExistence type="predicted"/>
<dbReference type="GO" id="GO:0016887">
    <property type="term" value="F:ATP hydrolysis activity"/>
    <property type="evidence" value="ECO:0007669"/>
    <property type="project" value="InterPro"/>
</dbReference>
<reference evidence="7 9" key="3">
    <citation type="submission" date="2014-01" db="EMBL/GenBank/DDBJ databases">
        <title>Draft genome sequencing of Bacillus alcalophilus CGMCC 1.3604.</title>
        <authorList>
            <person name="Yang J."/>
            <person name="Diao L."/>
            <person name="Yang S."/>
        </authorList>
    </citation>
    <scope>NUCLEOTIDE SEQUENCE [LARGE SCALE GENOMIC DNA]</scope>
    <source>
        <strain evidence="7 9">CGMCC 1.3604</strain>
    </source>
</reference>
<protein>
    <submittedName>
        <fullName evidence="6 7">ABC transporter ATP-binding protein</fullName>
    </submittedName>
    <submittedName>
        <fullName evidence="5">Nitrate/sulfonate/taurine transporter</fullName>
    </submittedName>
</protein>
<keyword evidence="3 6" id="KW-0067">ATP-binding</keyword>
<dbReference type="EMBL" id="JALP01000051">
    <property type="protein sequence ID" value="THG91734.1"/>
    <property type="molecule type" value="Genomic_DNA"/>
</dbReference>
<dbReference type="EMBL" id="JX399503">
    <property type="protein sequence ID" value="AFV25926.1"/>
    <property type="molecule type" value="Genomic_DNA"/>
</dbReference>
<dbReference type="Gene3D" id="3.40.50.300">
    <property type="entry name" value="P-loop containing nucleotide triphosphate hydrolases"/>
    <property type="match status" value="1"/>
</dbReference>
<reference evidence="6 8" key="2">
    <citation type="journal article" date="2014" name="Genome Announc.">
        <title>Draft Genome Sequence of Bacillus alcalophilus AV1934, a Classic Alkaliphile Isolated from Human Feces in 1934.</title>
        <authorList>
            <person name="Attie O."/>
            <person name="Jayaprakash A."/>
            <person name="Shah H."/>
            <person name="Paulsen I.T."/>
            <person name="Morino M."/>
            <person name="Takahashi Y."/>
            <person name="Narumi I."/>
            <person name="Sachidanandam R."/>
            <person name="Satoh K."/>
            <person name="Ito M."/>
            <person name="Krulwich T.A."/>
        </authorList>
    </citation>
    <scope>NUCLEOTIDE SEQUENCE [LARGE SCALE GENOMIC DNA]</scope>
    <source>
        <strain evidence="6 8">AV1934</strain>
    </source>
</reference>
<dbReference type="InterPro" id="IPR003593">
    <property type="entry name" value="AAA+_ATPase"/>
</dbReference>
<dbReference type="InterPro" id="IPR027417">
    <property type="entry name" value="P-loop_NTPase"/>
</dbReference>
<dbReference type="Proteomes" id="UP000297014">
    <property type="component" value="Unassembled WGS sequence"/>
</dbReference>
<reference evidence="5" key="1">
    <citation type="submission" date="2012-07" db="EMBL/GenBank/DDBJ databases">
        <title>A Draft Genome for Bacillus alcalophilus strain ATCC 27647.</title>
        <authorList>
            <person name="Attie O."/>
            <person name="Jayaprakash A."/>
            <person name="Sachidanandam R."/>
            <person name="Shah H."/>
            <person name="Paulsen I."/>
            <person name="Morino M."/>
            <person name="Ito M."/>
            <person name="Krulwich T."/>
        </authorList>
    </citation>
    <scope>NUCLEOTIDE SEQUENCE</scope>
    <source>
        <strain evidence="5">ATCC 27647</strain>
    </source>
</reference>
<dbReference type="GO" id="GO:0005524">
    <property type="term" value="F:ATP binding"/>
    <property type="evidence" value="ECO:0007669"/>
    <property type="project" value="UniProtKB-KW"/>
</dbReference>
<organism evidence="6 8">
    <name type="scientific">Alkalihalobacillus alcalophilus ATCC 27647 = CGMCC 1.3604</name>
    <dbReference type="NCBI Taxonomy" id="1218173"/>
    <lineage>
        <taxon>Bacteria</taxon>
        <taxon>Bacillati</taxon>
        <taxon>Bacillota</taxon>
        <taxon>Bacilli</taxon>
        <taxon>Bacillales</taxon>
        <taxon>Bacillaceae</taxon>
        <taxon>Alkalihalobacillus</taxon>
    </lineage>
</organism>
<dbReference type="eggNOG" id="COG1116">
    <property type="taxonomic scope" value="Bacteria"/>
</dbReference>
<evidence type="ECO:0000313" key="9">
    <source>
        <dbReference type="Proteomes" id="UP000297014"/>
    </source>
</evidence>
<dbReference type="SUPFAM" id="SSF52540">
    <property type="entry name" value="P-loop containing nucleoside triphosphate hydrolases"/>
    <property type="match status" value="1"/>
</dbReference>
<dbReference type="InterPro" id="IPR003439">
    <property type="entry name" value="ABC_transporter-like_ATP-bd"/>
</dbReference>
<dbReference type="Pfam" id="PF00005">
    <property type="entry name" value="ABC_tran"/>
    <property type="match status" value="1"/>
</dbReference>
<evidence type="ECO:0000313" key="8">
    <source>
        <dbReference type="Proteomes" id="UP000002754"/>
    </source>
</evidence>
<accession>J8TG42</accession>
<keyword evidence="8" id="KW-1185">Reference proteome</keyword>
<dbReference type="PANTHER" id="PTHR42788:SF2">
    <property type="entry name" value="ABC TRANSPORTER ATP-BINDING PROTEIN"/>
    <property type="match status" value="1"/>
</dbReference>
<dbReference type="PROSITE" id="PS00211">
    <property type="entry name" value="ABC_TRANSPORTER_1"/>
    <property type="match status" value="1"/>
</dbReference>
<dbReference type="CDD" id="cd03293">
    <property type="entry name" value="ABC_NrtD_SsuB_transporters"/>
    <property type="match status" value="1"/>
</dbReference>
<dbReference type="RefSeq" id="WP_003323992.1">
    <property type="nucleotide sequence ID" value="NZ_ALPT02000010.1"/>
</dbReference>
<evidence type="ECO:0000256" key="3">
    <source>
        <dbReference type="ARBA" id="ARBA00022840"/>
    </source>
</evidence>
<evidence type="ECO:0000256" key="1">
    <source>
        <dbReference type="ARBA" id="ARBA00022448"/>
    </source>
</evidence>
<evidence type="ECO:0000313" key="6">
    <source>
        <dbReference type="EMBL" id="KGA98488.1"/>
    </source>
</evidence>
<evidence type="ECO:0000313" key="5">
    <source>
        <dbReference type="EMBL" id="AFV25926.1"/>
    </source>
</evidence>
<dbReference type="OrthoDB" id="9802264at2"/>
<keyword evidence="1" id="KW-0813">Transport</keyword>
<name>J8TG42_ALKAL</name>
<evidence type="ECO:0000313" key="7">
    <source>
        <dbReference type="EMBL" id="THG91734.1"/>
    </source>
</evidence>
<dbReference type="EMBL" id="ALPT02000010">
    <property type="protein sequence ID" value="KGA98488.1"/>
    <property type="molecule type" value="Genomic_DNA"/>
</dbReference>
<dbReference type="PANTHER" id="PTHR42788">
    <property type="entry name" value="TAURINE IMPORT ATP-BINDING PROTEIN-RELATED"/>
    <property type="match status" value="1"/>
</dbReference>
<dbReference type="PROSITE" id="PS50893">
    <property type="entry name" value="ABC_TRANSPORTER_2"/>
    <property type="match status" value="1"/>
</dbReference>